<dbReference type="KEGG" id="cvr:CHLNCDRAFT_141231"/>
<sequence length="313" mass="34119">MRLSLGLTALLTLQASFLCALSQDTAQDPKRPWMQVLDAEARIFINFLTEEECDHIVALAKPHLERSGVVDTATGGSEISDIRTSKGMFLERGHDDTVAAIEERIARWTLLPVGNGEGLQVLNYHPGEKYDDYFFDKVNGESNGGNRYATVLMYLNTVEEGGETVFPNIPAPGGDNGPTFTECARRHLAAKPTKGSAVLFHSIKPSGDLERRSLHTACPVVKGEKWSAPKWIHVGHYAMGGEAAVPVPQHPQKVGNLLGCEDADENCEQWAANGECENNKVFMIGTRDRPGSCVKSCDACLEIYSASEQASTQ</sequence>
<protein>
    <recommendedName>
        <fullName evidence="4">procollagen-proline 4-dioxygenase</fullName>
        <ecNumber evidence="4">1.14.11.2</ecNumber>
    </recommendedName>
</protein>
<dbReference type="STRING" id="554065.E1ZSD9"/>
<comment type="subcellular location">
    <subcellularLocation>
        <location evidence="2">Endoplasmic reticulum membrane</location>
        <topology evidence="2">Single-pass type II membrane protein</topology>
    </subcellularLocation>
</comment>
<evidence type="ECO:0000256" key="7">
    <source>
        <dbReference type="ARBA" id="ARBA00022964"/>
    </source>
</evidence>
<dbReference type="InParanoid" id="E1ZSD9"/>
<dbReference type="InterPro" id="IPR003582">
    <property type="entry name" value="ShKT_dom"/>
</dbReference>
<comment type="similarity">
    <text evidence="3">Belongs to the P4HA family.</text>
</comment>
<evidence type="ECO:0000256" key="2">
    <source>
        <dbReference type="ARBA" id="ARBA00004648"/>
    </source>
</evidence>
<keyword evidence="10" id="KW-0560">Oxidoreductase</keyword>
<dbReference type="GeneID" id="17350709"/>
<dbReference type="Gene3D" id="2.60.120.620">
    <property type="entry name" value="q2cbj1_9rhob like domain"/>
    <property type="match status" value="1"/>
</dbReference>
<evidence type="ECO:0000256" key="3">
    <source>
        <dbReference type="ARBA" id="ARBA00006511"/>
    </source>
</evidence>
<reference evidence="17 18" key="1">
    <citation type="journal article" date="2010" name="Plant Cell">
        <title>The Chlorella variabilis NC64A genome reveals adaptation to photosymbiosis, coevolution with viruses, and cryptic sex.</title>
        <authorList>
            <person name="Blanc G."/>
            <person name="Duncan G."/>
            <person name="Agarkova I."/>
            <person name="Borodovsky M."/>
            <person name="Gurnon J."/>
            <person name="Kuo A."/>
            <person name="Lindquist E."/>
            <person name="Lucas S."/>
            <person name="Pangilinan J."/>
            <person name="Polle J."/>
            <person name="Salamov A."/>
            <person name="Terry A."/>
            <person name="Yamada T."/>
            <person name="Dunigan D.D."/>
            <person name="Grigoriev I.V."/>
            <person name="Claverie J.M."/>
            <person name="Van Etten J.L."/>
        </authorList>
    </citation>
    <scope>NUCLEOTIDE SEQUENCE [LARGE SCALE GENOMIC DNA]</scope>
    <source>
        <strain evidence="17 18">NC64A</strain>
    </source>
</reference>
<name>E1ZSD9_CHLVA</name>
<comment type="catalytic activity">
    <reaction evidence="14">
        <text>L-prolyl-[collagen] + 2-oxoglutarate + O2 = trans-4-hydroxy-L-prolyl-[collagen] + succinate + CO2</text>
        <dbReference type="Rhea" id="RHEA:18945"/>
        <dbReference type="Rhea" id="RHEA-COMP:11676"/>
        <dbReference type="Rhea" id="RHEA-COMP:11680"/>
        <dbReference type="ChEBI" id="CHEBI:15379"/>
        <dbReference type="ChEBI" id="CHEBI:16526"/>
        <dbReference type="ChEBI" id="CHEBI:16810"/>
        <dbReference type="ChEBI" id="CHEBI:30031"/>
        <dbReference type="ChEBI" id="CHEBI:50342"/>
        <dbReference type="ChEBI" id="CHEBI:61965"/>
        <dbReference type="EC" id="1.14.11.2"/>
    </reaction>
</comment>
<dbReference type="GO" id="GO:0004656">
    <property type="term" value="F:procollagen-proline 4-dioxygenase activity"/>
    <property type="evidence" value="ECO:0007669"/>
    <property type="project" value="UniProtKB-EC"/>
</dbReference>
<dbReference type="OrthoDB" id="420380at2759"/>
<keyword evidence="5" id="KW-0812">Transmembrane</keyword>
<dbReference type="Proteomes" id="UP000008141">
    <property type="component" value="Unassembled WGS sequence"/>
</dbReference>
<dbReference type="InterPro" id="IPR005123">
    <property type="entry name" value="Oxoglu/Fe-dep_dioxygenase_dom"/>
</dbReference>
<dbReference type="AlphaFoldDB" id="E1ZSD9"/>
<dbReference type="SMART" id="SM00702">
    <property type="entry name" value="P4Hc"/>
    <property type="match status" value="1"/>
</dbReference>
<keyword evidence="15" id="KW-0732">Signal</keyword>
<dbReference type="GO" id="GO:0031418">
    <property type="term" value="F:L-ascorbic acid binding"/>
    <property type="evidence" value="ECO:0007669"/>
    <property type="project" value="InterPro"/>
</dbReference>
<evidence type="ECO:0000256" key="10">
    <source>
        <dbReference type="ARBA" id="ARBA00023002"/>
    </source>
</evidence>
<keyword evidence="6" id="KW-0479">Metal-binding</keyword>
<dbReference type="GO" id="GO:0005789">
    <property type="term" value="C:endoplasmic reticulum membrane"/>
    <property type="evidence" value="ECO:0007669"/>
    <property type="project" value="UniProtKB-SubCell"/>
</dbReference>
<evidence type="ECO:0000256" key="11">
    <source>
        <dbReference type="ARBA" id="ARBA00023004"/>
    </source>
</evidence>
<evidence type="ECO:0000256" key="13">
    <source>
        <dbReference type="ARBA" id="ARBA00023180"/>
    </source>
</evidence>
<evidence type="ECO:0000259" key="16">
    <source>
        <dbReference type="PROSITE" id="PS51471"/>
    </source>
</evidence>
<evidence type="ECO:0000256" key="6">
    <source>
        <dbReference type="ARBA" id="ARBA00022723"/>
    </source>
</evidence>
<dbReference type="PROSITE" id="PS51471">
    <property type="entry name" value="FE2OG_OXY"/>
    <property type="match status" value="1"/>
</dbReference>
<accession>E1ZSD9</accession>
<evidence type="ECO:0000256" key="5">
    <source>
        <dbReference type="ARBA" id="ARBA00022692"/>
    </source>
</evidence>
<gene>
    <name evidence="17" type="ORF">CHLNCDRAFT_141231</name>
</gene>
<evidence type="ECO:0000256" key="15">
    <source>
        <dbReference type="SAM" id="SignalP"/>
    </source>
</evidence>
<evidence type="ECO:0000256" key="8">
    <source>
        <dbReference type="ARBA" id="ARBA00022968"/>
    </source>
</evidence>
<dbReference type="FunFam" id="2.60.120.620:FF:000002">
    <property type="entry name" value="Prolyl 4-hydroxylase 4"/>
    <property type="match status" value="1"/>
</dbReference>
<dbReference type="EMBL" id="GL433866">
    <property type="protein sequence ID" value="EFN51228.1"/>
    <property type="molecule type" value="Genomic_DNA"/>
</dbReference>
<dbReference type="PANTHER" id="PTHR10869">
    <property type="entry name" value="PROLYL 4-HYDROXYLASE ALPHA SUBUNIT"/>
    <property type="match status" value="1"/>
</dbReference>
<dbReference type="InterPro" id="IPR045054">
    <property type="entry name" value="P4HA-like"/>
</dbReference>
<keyword evidence="9" id="KW-1133">Transmembrane helix</keyword>
<dbReference type="SMART" id="SM00254">
    <property type="entry name" value="ShKT"/>
    <property type="match status" value="1"/>
</dbReference>
<evidence type="ECO:0000256" key="14">
    <source>
        <dbReference type="ARBA" id="ARBA00049169"/>
    </source>
</evidence>
<keyword evidence="8" id="KW-0735">Signal-anchor</keyword>
<dbReference type="PANTHER" id="PTHR10869:SF238">
    <property type="entry name" value="PROLYL 4-HYDROXYLASE 6-RELATED"/>
    <property type="match status" value="1"/>
</dbReference>
<organism evidence="18">
    <name type="scientific">Chlorella variabilis</name>
    <name type="common">Green alga</name>
    <dbReference type="NCBI Taxonomy" id="554065"/>
    <lineage>
        <taxon>Eukaryota</taxon>
        <taxon>Viridiplantae</taxon>
        <taxon>Chlorophyta</taxon>
        <taxon>core chlorophytes</taxon>
        <taxon>Trebouxiophyceae</taxon>
        <taxon>Chlorellales</taxon>
        <taxon>Chlorellaceae</taxon>
        <taxon>Chlorella clade</taxon>
        <taxon>Chlorella</taxon>
    </lineage>
</organism>
<dbReference type="RefSeq" id="XP_005843330.1">
    <property type="nucleotide sequence ID" value="XM_005843268.1"/>
</dbReference>
<evidence type="ECO:0000256" key="9">
    <source>
        <dbReference type="ARBA" id="ARBA00022989"/>
    </source>
</evidence>
<dbReference type="InterPro" id="IPR006620">
    <property type="entry name" value="Pro_4_hyd_alph"/>
</dbReference>
<dbReference type="Pfam" id="PF13640">
    <property type="entry name" value="2OG-FeII_Oxy_3"/>
    <property type="match status" value="1"/>
</dbReference>
<dbReference type="EC" id="1.14.11.2" evidence="4"/>
<evidence type="ECO:0000313" key="17">
    <source>
        <dbReference type="EMBL" id="EFN51228.1"/>
    </source>
</evidence>
<feature type="signal peptide" evidence="15">
    <location>
        <begin position="1"/>
        <end position="22"/>
    </location>
</feature>
<dbReference type="OMA" id="NCEKWAN"/>
<keyword evidence="13" id="KW-0325">Glycoprotein</keyword>
<dbReference type="GO" id="GO:0005506">
    <property type="term" value="F:iron ion binding"/>
    <property type="evidence" value="ECO:0007669"/>
    <property type="project" value="InterPro"/>
</dbReference>
<keyword evidence="12" id="KW-0472">Membrane</keyword>
<evidence type="ECO:0000313" key="18">
    <source>
        <dbReference type="Proteomes" id="UP000008141"/>
    </source>
</evidence>
<dbReference type="eggNOG" id="KOG1591">
    <property type="taxonomic scope" value="Eukaryota"/>
</dbReference>
<evidence type="ECO:0000256" key="12">
    <source>
        <dbReference type="ARBA" id="ARBA00023136"/>
    </source>
</evidence>
<evidence type="ECO:0000256" key="4">
    <source>
        <dbReference type="ARBA" id="ARBA00012269"/>
    </source>
</evidence>
<feature type="chain" id="PRO_5003156223" description="procollagen-proline 4-dioxygenase" evidence="15">
    <location>
        <begin position="23"/>
        <end position="313"/>
    </location>
</feature>
<comment type="cofactor">
    <cofactor evidence="1">
        <name>L-ascorbate</name>
        <dbReference type="ChEBI" id="CHEBI:38290"/>
    </cofactor>
</comment>
<proteinExistence type="inferred from homology"/>
<keyword evidence="18" id="KW-1185">Reference proteome</keyword>
<keyword evidence="11" id="KW-0408">Iron</keyword>
<keyword evidence="7" id="KW-0223">Dioxygenase</keyword>
<evidence type="ECO:0000256" key="1">
    <source>
        <dbReference type="ARBA" id="ARBA00001961"/>
    </source>
</evidence>
<feature type="domain" description="Fe2OG dioxygenase" evidence="16">
    <location>
        <begin position="115"/>
        <end position="234"/>
    </location>
</feature>
<dbReference type="InterPro" id="IPR044862">
    <property type="entry name" value="Pro_4_hyd_alph_FE2OG_OXY"/>
</dbReference>